<proteinExistence type="predicted"/>
<feature type="region of interest" description="Disordered" evidence="1">
    <location>
        <begin position="32"/>
        <end position="57"/>
    </location>
</feature>
<dbReference type="Ensembl" id="ENSMMDT00005017171.1">
    <property type="protein sequence ID" value="ENSMMDP00005016742.1"/>
    <property type="gene ID" value="ENSMMDG00005008469.1"/>
</dbReference>
<feature type="domain" description="SGNH hydrolase-type esterase" evidence="2">
    <location>
        <begin position="144"/>
        <end position="279"/>
    </location>
</feature>
<feature type="region of interest" description="Disordered" evidence="1">
    <location>
        <begin position="96"/>
        <end position="116"/>
    </location>
</feature>
<evidence type="ECO:0000313" key="3">
    <source>
        <dbReference type="Ensembl" id="ENSMMDP00005016742.1"/>
    </source>
</evidence>
<dbReference type="InParanoid" id="A0A667XN80"/>
<accession>A0A667XN80</accession>
<name>A0A667XN80_9TELE</name>
<evidence type="ECO:0000256" key="1">
    <source>
        <dbReference type="SAM" id="MobiDB-lite"/>
    </source>
</evidence>
<dbReference type="CDD" id="cd00229">
    <property type="entry name" value="SGNH_hydrolase"/>
    <property type="match status" value="1"/>
</dbReference>
<dbReference type="SUPFAM" id="SSF52266">
    <property type="entry name" value="SGNH hydrolase"/>
    <property type="match status" value="1"/>
</dbReference>
<dbReference type="Proteomes" id="UP000472263">
    <property type="component" value="Chromosome 9"/>
</dbReference>
<reference evidence="3" key="3">
    <citation type="submission" date="2025-09" db="UniProtKB">
        <authorList>
            <consortium name="Ensembl"/>
        </authorList>
    </citation>
    <scope>IDENTIFICATION</scope>
</reference>
<sequence length="293" mass="31933">MVCSDCSAFSDRMSLLERRVRDLEQLLSARDTLDITGTPDSLSPGPDRRPASASTSLASSAEAAGFVSVSRRGKARKSKSPVVWPGLRSPLPTANRFSPLSSPVGNPVGQRVSPTPVDRVEQRTLVIGDSITRNVRLASPAVVHCLPGARVSDIEDNLRVLAASRKKQGTQAHYTSSYKNIVIHVGTNNARMKQSEITKASLVRTLELARKMCRHRLVVSGPLPVRGNDEMYSRLTSLNRWLARHCAEHGFSFVDNWPSFWGRPHLLKADGLHPTGEGATLLSSNIDRALASV</sequence>
<dbReference type="Pfam" id="PF13472">
    <property type="entry name" value="Lipase_GDSL_2"/>
    <property type="match status" value="1"/>
</dbReference>
<dbReference type="GeneTree" id="ENSGT01120000273244"/>
<organism evidence="3 4">
    <name type="scientific">Myripristis murdjan</name>
    <name type="common">pinecone soldierfish</name>
    <dbReference type="NCBI Taxonomy" id="586833"/>
    <lineage>
        <taxon>Eukaryota</taxon>
        <taxon>Metazoa</taxon>
        <taxon>Chordata</taxon>
        <taxon>Craniata</taxon>
        <taxon>Vertebrata</taxon>
        <taxon>Euteleostomi</taxon>
        <taxon>Actinopterygii</taxon>
        <taxon>Neopterygii</taxon>
        <taxon>Teleostei</taxon>
        <taxon>Neoteleostei</taxon>
        <taxon>Acanthomorphata</taxon>
        <taxon>Holocentriformes</taxon>
        <taxon>Holocentridae</taxon>
        <taxon>Myripristis</taxon>
    </lineage>
</organism>
<reference evidence="3" key="2">
    <citation type="submission" date="2025-08" db="UniProtKB">
        <authorList>
            <consortium name="Ensembl"/>
        </authorList>
    </citation>
    <scope>IDENTIFICATION</scope>
</reference>
<dbReference type="Gene3D" id="3.40.50.12700">
    <property type="match status" value="1"/>
</dbReference>
<evidence type="ECO:0000259" key="2">
    <source>
        <dbReference type="Pfam" id="PF13472"/>
    </source>
</evidence>
<dbReference type="InterPro" id="IPR013830">
    <property type="entry name" value="SGNH_hydro"/>
</dbReference>
<protein>
    <recommendedName>
        <fullName evidence="2">SGNH hydrolase-type esterase domain-containing protein</fullName>
    </recommendedName>
</protein>
<evidence type="ECO:0000313" key="4">
    <source>
        <dbReference type="Proteomes" id="UP000472263"/>
    </source>
</evidence>
<reference evidence="3" key="1">
    <citation type="submission" date="2019-06" db="EMBL/GenBank/DDBJ databases">
        <authorList>
            <consortium name="Wellcome Sanger Institute Data Sharing"/>
        </authorList>
    </citation>
    <scope>NUCLEOTIDE SEQUENCE [LARGE SCALE GENOMIC DNA]</scope>
</reference>
<dbReference type="Gene3D" id="3.40.50.12690">
    <property type="match status" value="1"/>
</dbReference>
<keyword evidence="4" id="KW-1185">Reference proteome</keyword>
<dbReference type="AlphaFoldDB" id="A0A667XN80"/>